<sequence>MDRQSRKFKIFAAIITIPLFTVLLFGYSFVIFMYADGLSDIKYYFLLGLGFIGILLWAKMSVNTVKEIKLLKV</sequence>
<protein>
    <submittedName>
        <fullName evidence="2">Orphan protein</fullName>
    </submittedName>
</protein>
<evidence type="ECO:0000313" key="3">
    <source>
        <dbReference type="Proteomes" id="UP000006843"/>
    </source>
</evidence>
<gene>
    <name evidence="2" type="ordered locus">PSHAa1462</name>
</gene>
<accession>Q3IGC4</accession>
<organism evidence="2 3">
    <name type="scientific">Pseudoalteromonas translucida (strain TAC 125)</name>
    <dbReference type="NCBI Taxonomy" id="326442"/>
    <lineage>
        <taxon>Bacteria</taxon>
        <taxon>Pseudomonadati</taxon>
        <taxon>Pseudomonadota</taxon>
        <taxon>Gammaproteobacteria</taxon>
        <taxon>Alteromonadales</taxon>
        <taxon>Pseudoalteromonadaceae</taxon>
        <taxon>Pseudoalteromonas</taxon>
    </lineage>
</organism>
<keyword evidence="1" id="KW-1133">Transmembrane helix</keyword>
<keyword evidence="1" id="KW-0472">Membrane</keyword>
<feature type="transmembrane region" description="Helical" evidence="1">
    <location>
        <begin position="41"/>
        <end position="58"/>
    </location>
</feature>
<evidence type="ECO:0000313" key="2">
    <source>
        <dbReference type="EMBL" id="CAI86537.1"/>
    </source>
</evidence>
<keyword evidence="1" id="KW-0812">Transmembrane</keyword>
<dbReference type="Proteomes" id="UP000006843">
    <property type="component" value="Chromosome I"/>
</dbReference>
<dbReference type="KEGG" id="pha:PSHAa1462"/>
<reference evidence="2 3" key="1">
    <citation type="journal article" date="2005" name="Genome Res.">
        <title>Coping with cold: the genome of the versatile marine Antarctica bacterium Pseudoalteromonas haloplanktis TAC125.</title>
        <authorList>
            <person name="Medigue C."/>
            <person name="Krin E."/>
            <person name="Pascal G."/>
            <person name="Barbe V."/>
            <person name="Bernsel A."/>
            <person name="Bertin P."/>
            <person name="Cheung F."/>
            <person name="Cruveiller S."/>
            <person name="Damico S."/>
            <person name="Duilio A."/>
            <person name="Fang G."/>
            <person name="Feller G."/>
            <person name="Mangenot S."/>
            <person name="Marino G."/>
            <person name="Nilsson J."/>
            <person name="Parilli E."/>
            <person name="Rocha E."/>
            <person name="Rouy Z."/>
            <person name="Sekowska A."/>
            <person name="Tutino M.L."/>
            <person name="Vallenet D."/>
            <person name="von Heijne G."/>
            <person name="Danchin A."/>
        </authorList>
    </citation>
    <scope>NUCLEOTIDE SEQUENCE [LARGE SCALE GENOMIC DNA]</scope>
    <source>
        <strain evidence="3">TAC 125</strain>
    </source>
</reference>
<dbReference type="AlphaFoldDB" id="Q3IGC4"/>
<name>Q3IGC4_PSET1</name>
<dbReference type="eggNOG" id="ENOG50343DT">
    <property type="taxonomic scope" value="Bacteria"/>
</dbReference>
<evidence type="ECO:0000256" key="1">
    <source>
        <dbReference type="SAM" id="Phobius"/>
    </source>
</evidence>
<dbReference type="BioCyc" id="PHAL326442:PSHA_RS07200-MONOMER"/>
<dbReference type="EMBL" id="CR954246">
    <property type="protein sequence ID" value="CAI86537.1"/>
    <property type="molecule type" value="Genomic_DNA"/>
</dbReference>
<dbReference type="HOGENOM" id="CLU_2701998_0_0_6"/>
<dbReference type="STRING" id="326442.PSHAa1462"/>
<keyword evidence="3" id="KW-1185">Reference proteome</keyword>
<proteinExistence type="predicted"/>
<feature type="transmembrane region" description="Helical" evidence="1">
    <location>
        <begin position="12"/>
        <end position="35"/>
    </location>
</feature>